<dbReference type="CDD" id="cd02440">
    <property type="entry name" value="AdoMet_MTases"/>
    <property type="match status" value="1"/>
</dbReference>
<evidence type="ECO:0000313" key="3">
    <source>
        <dbReference type="Proteomes" id="UP000228626"/>
    </source>
</evidence>
<organism evidence="2 3">
    <name type="scientific">Candidatus Falkowbacteria bacterium CG10_big_fil_rev_8_21_14_0_10_43_10</name>
    <dbReference type="NCBI Taxonomy" id="1974567"/>
    <lineage>
        <taxon>Bacteria</taxon>
        <taxon>Candidatus Falkowiibacteriota</taxon>
    </lineage>
</organism>
<accession>A0A2H0V3A3</accession>
<gene>
    <name evidence="2" type="ORF">COT99_00035</name>
</gene>
<dbReference type="InterPro" id="IPR029063">
    <property type="entry name" value="SAM-dependent_MTases_sf"/>
</dbReference>
<dbReference type="Pfam" id="PF13489">
    <property type="entry name" value="Methyltransf_23"/>
    <property type="match status" value="1"/>
</dbReference>
<keyword evidence="1" id="KW-0812">Transmembrane</keyword>
<evidence type="ECO:0000256" key="1">
    <source>
        <dbReference type="SAM" id="Phobius"/>
    </source>
</evidence>
<dbReference type="Gene3D" id="3.40.50.150">
    <property type="entry name" value="Vaccinia Virus protein VP39"/>
    <property type="match status" value="1"/>
</dbReference>
<dbReference type="SUPFAM" id="SSF53335">
    <property type="entry name" value="S-adenosyl-L-methionine-dependent methyltransferases"/>
    <property type="match status" value="1"/>
</dbReference>
<protein>
    <recommendedName>
        <fullName evidence="4">Methyltransferase domain-containing protein</fullName>
    </recommendedName>
</protein>
<evidence type="ECO:0000313" key="2">
    <source>
        <dbReference type="EMBL" id="PIR93545.1"/>
    </source>
</evidence>
<dbReference type="AlphaFoldDB" id="A0A2H0V3A3"/>
<evidence type="ECO:0008006" key="4">
    <source>
        <dbReference type="Google" id="ProtNLM"/>
    </source>
</evidence>
<reference evidence="3" key="1">
    <citation type="submission" date="2017-09" db="EMBL/GenBank/DDBJ databases">
        <title>Depth-based differentiation of microbial function through sediment-hosted aquifers and enrichment of novel symbionts in the deep terrestrial subsurface.</title>
        <authorList>
            <person name="Probst A.J."/>
            <person name="Ladd B."/>
            <person name="Jarett J.K."/>
            <person name="Geller-Mcgrath D.E."/>
            <person name="Sieber C.M.K."/>
            <person name="Emerson J.B."/>
            <person name="Anantharaman K."/>
            <person name="Thomas B.C."/>
            <person name="Malmstrom R."/>
            <person name="Stieglmeier M."/>
            <person name="Klingl A."/>
            <person name="Woyke T."/>
            <person name="Ryan C.M."/>
            <person name="Banfield J.F."/>
        </authorList>
    </citation>
    <scope>NUCLEOTIDE SEQUENCE [LARGE SCALE GENOMIC DNA]</scope>
</reference>
<comment type="caution">
    <text evidence="2">The sequence shown here is derived from an EMBL/GenBank/DDBJ whole genome shotgun (WGS) entry which is preliminary data.</text>
</comment>
<sequence>MSNKEALRQSYKILSPFSDKQRWEFNNNLVHLNFLTKYLDKSRTIFDAGCGIGILALALTLLGYKVEGGDKYLFTFGSKFAVDDIEKLRTIWKKYNLRISEKDILTDEISQKYDAIISIATIEHQRNPKLFLEKLKNAVKDGGHIYIATPNISHLLNRARFLFGLSPMSGHLKQWFEQGENFTGHFREYTLSELRQMSEWSGLQIVVAKNVQSMRPNIKSGLRAIYMNLFRLLSFILPGAGDTNLILCKK</sequence>
<keyword evidence="1" id="KW-0472">Membrane</keyword>
<keyword evidence="1" id="KW-1133">Transmembrane helix</keyword>
<proteinExistence type="predicted"/>
<dbReference type="EMBL" id="PFAR01000001">
    <property type="protein sequence ID" value="PIR93545.1"/>
    <property type="molecule type" value="Genomic_DNA"/>
</dbReference>
<feature type="transmembrane region" description="Helical" evidence="1">
    <location>
        <begin position="45"/>
        <end position="64"/>
    </location>
</feature>
<name>A0A2H0V3A3_9BACT</name>
<dbReference type="Proteomes" id="UP000228626">
    <property type="component" value="Unassembled WGS sequence"/>
</dbReference>